<keyword evidence="5" id="KW-0406">Ion transport</keyword>
<dbReference type="GO" id="GO:0015276">
    <property type="term" value="F:ligand-gated monoatomic ion channel activity"/>
    <property type="evidence" value="ECO:0007669"/>
    <property type="project" value="InterPro"/>
</dbReference>
<evidence type="ECO:0000313" key="13">
    <source>
        <dbReference type="Proteomes" id="UP001219518"/>
    </source>
</evidence>
<evidence type="ECO:0000313" key="12">
    <source>
        <dbReference type="EMBL" id="KAK3913409.1"/>
    </source>
</evidence>
<reference evidence="12" key="2">
    <citation type="journal article" date="2023" name="BMC Genomics">
        <title>Pest status, molecular evolution, and epigenetic factors derived from the genome assembly of Frankliniella fusca, a thysanopteran phytovirus vector.</title>
        <authorList>
            <person name="Catto M.A."/>
            <person name="Labadie P.E."/>
            <person name="Jacobson A.L."/>
            <person name="Kennedy G.G."/>
            <person name="Srinivasan R."/>
            <person name="Hunt B.G."/>
        </authorList>
    </citation>
    <scope>NUCLEOTIDE SEQUENCE</scope>
    <source>
        <strain evidence="12">PL_HMW_Pooled</strain>
    </source>
</reference>
<keyword evidence="8" id="KW-0325">Glycoprotein</keyword>
<dbReference type="InterPro" id="IPR019594">
    <property type="entry name" value="Glu/Gly-bd"/>
</dbReference>
<dbReference type="AlphaFoldDB" id="A0AAE1H283"/>
<evidence type="ECO:0000256" key="8">
    <source>
        <dbReference type="ARBA" id="ARBA00023180"/>
    </source>
</evidence>
<reference evidence="12" key="1">
    <citation type="submission" date="2021-07" db="EMBL/GenBank/DDBJ databases">
        <authorList>
            <person name="Catto M.A."/>
            <person name="Jacobson A."/>
            <person name="Kennedy G."/>
            <person name="Labadie P."/>
            <person name="Hunt B.G."/>
            <person name="Srinivasan R."/>
        </authorList>
    </citation>
    <scope>NUCLEOTIDE SEQUENCE</scope>
    <source>
        <strain evidence="12">PL_HMW_Pooled</strain>
        <tissue evidence="12">Head</tissue>
    </source>
</reference>
<evidence type="ECO:0000256" key="10">
    <source>
        <dbReference type="ARBA" id="ARBA00023303"/>
    </source>
</evidence>
<keyword evidence="7 12" id="KW-0675">Receptor</keyword>
<keyword evidence="9" id="KW-1071">Ligand-gated ion channel</keyword>
<dbReference type="Pfam" id="PF10613">
    <property type="entry name" value="Lig_chan-Glu_bd"/>
    <property type="match status" value="1"/>
</dbReference>
<dbReference type="GO" id="GO:0016020">
    <property type="term" value="C:membrane"/>
    <property type="evidence" value="ECO:0007669"/>
    <property type="project" value="UniProtKB-SubCell"/>
</dbReference>
<keyword evidence="10" id="KW-0407">Ion channel</keyword>
<evidence type="ECO:0000256" key="5">
    <source>
        <dbReference type="ARBA" id="ARBA00023065"/>
    </source>
</evidence>
<evidence type="ECO:0000256" key="1">
    <source>
        <dbReference type="ARBA" id="ARBA00004141"/>
    </source>
</evidence>
<keyword evidence="13" id="KW-1185">Reference proteome</keyword>
<evidence type="ECO:0000256" key="6">
    <source>
        <dbReference type="ARBA" id="ARBA00023136"/>
    </source>
</evidence>
<organism evidence="12 13">
    <name type="scientific">Frankliniella fusca</name>
    <dbReference type="NCBI Taxonomy" id="407009"/>
    <lineage>
        <taxon>Eukaryota</taxon>
        <taxon>Metazoa</taxon>
        <taxon>Ecdysozoa</taxon>
        <taxon>Arthropoda</taxon>
        <taxon>Hexapoda</taxon>
        <taxon>Insecta</taxon>
        <taxon>Pterygota</taxon>
        <taxon>Neoptera</taxon>
        <taxon>Paraneoptera</taxon>
        <taxon>Thysanoptera</taxon>
        <taxon>Terebrantia</taxon>
        <taxon>Thripoidea</taxon>
        <taxon>Thripidae</taxon>
        <taxon>Frankliniella</taxon>
    </lineage>
</organism>
<evidence type="ECO:0000256" key="2">
    <source>
        <dbReference type="ARBA" id="ARBA00022448"/>
    </source>
</evidence>
<evidence type="ECO:0000256" key="4">
    <source>
        <dbReference type="ARBA" id="ARBA00022989"/>
    </source>
</evidence>
<accession>A0AAE1H283</accession>
<keyword evidence="3" id="KW-0812">Transmembrane</keyword>
<proteinExistence type="predicted"/>
<comment type="caution">
    <text evidence="12">The sequence shown here is derived from an EMBL/GenBank/DDBJ whole genome shotgun (WGS) entry which is preliminary data.</text>
</comment>
<dbReference type="SUPFAM" id="SSF53850">
    <property type="entry name" value="Periplasmic binding protein-like II"/>
    <property type="match status" value="1"/>
</dbReference>
<protein>
    <submittedName>
        <fullName evidence="12">Glutamate receptor</fullName>
    </submittedName>
</protein>
<comment type="subcellular location">
    <subcellularLocation>
        <location evidence="1">Membrane</location>
        <topology evidence="1">Multi-pass membrane protein</topology>
    </subcellularLocation>
</comment>
<feature type="non-terminal residue" evidence="12">
    <location>
        <position position="1"/>
    </location>
</feature>
<dbReference type="Proteomes" id="UP001219518">
    <property type="component" value="Unassembled WGS sequence"/>
</dbReference>
<keyword evidence="4" id="KW-1133">Transmembrane helix</keyword>
<evidence type="ECO:0000259" key="11">
    <source>
        <dbReference type="Pfam" id="PF10613"/>
    </source>
</evidence>
<sequence>MSRLKVAGSLIWLARADVTVEVDLHRALLGLGLNLAVDSDVTLASERADGGVELRSPFKVGGSRGKNKYEIFAHFLLAASANNFLYIPKLPNLLVLTTIFFLPLPLQLHQIAVGDAQDQESLRRALVDHANTHMDTETRFGFALATHLAEMYNFTLQLLVTPSWGYPQRNGTFDGMIGMLQRSEIDLGVTPAVITKERLAVADFTVQTWTL</sequence>
<evidence type="ECO:0000256" key="9">
    <source>
        <dbReference type="ARBA" id="ARBA00023286"/>
    </source>
</evidence>
<keyword evidence="2" id="KW-0813">Transport</keyword>
<keyword evidence="6" id="KW-0472">Membrane</keyword>
<gene>
    <name evidence="12" type="ORF">KUF71_022877</name>
</gene>
<evidence type="ECO:0000256" key="7">
    <source>
        <dbReference type="ARBA" id="ARBA00023170"/>
    </source>
</evidence>
<dbReference type="Gene3D" id="3.40.190.10">
    <property type="entry name" value="Periplasmic binding protein-like II"/>
    <property type="match status" value="1"/>
</dbReference>
<dbReference type="EMBL" id="JAHWGI010000321">
    <property type="protein sequence ID" value="KAK3913409.1"/>
    <property type="molecule type" value="Genomic_DNA"/>
</dbReference>
<evidence type="ECO:0000256" key="3">
    <source>
        <dbReference type="ARBA" id="ARBA00022692"/>
    </source>
</evidence>
<name>A0AAE1H283_9NEOP</name>
<feature type="domain" description="Ionotropic glutamate receptor L-glutamate and glycine-binding" evidence="11">
    <location>
        <begin position="140"/>
        <end position="207"/>
    </location>
</feature>